<name>A0A6N9TL68_DISTH</name>
<dbReference type="Proteomes" id="UP000469346">
    <property type="component" value="Unassembled WGS sequence"/>
</dbReference>
<dbReference type="AlphaFoldDB" id="A0A6N9TL68"/>
<keyword evidence="1" id="KW-0732">Signal</keyword>
<protein>
    <submittedName>
        <fullName evidence="2">Uncharacterized protein</fullName>
    </submittedName>
</protein>
<organism evidence="2 3">
    <name type="scientific">Dissulfurirhabdus thermomarina</name>
    <dbReference type="NCBI Taxonomy" id="1765737"/>
    <lineage>
        <taxon>Bacteria</taxon>
        <taxon>Deltaproteobacteria</taxon>
        <taxon>Dissulfurirhabdaceae</taxon>
        <taxon>Dissulfurirhabdus</taxon>
    </lineage>
</organism>
<evidence type="ECO:0000313" key="2">
    <source>
        <dbReference type="EMBL" id="NDY41808.1"/>
    </source>
</evidence>
<feature type="chain" id="PRO_5027011613" evidence="1">
    <location>
        <begin position="22"/>
        <end position="90"/>
    </location>
</feature>
<dbReference type="EMBL" id="JAAGRR010000018">
    <property type="protein sequence ID" value="NDY41808.1"/>
    <property type="molecule type" value="Genomic_DNA"/>
</dbReference>
<comment type="caution">
    <text evidence="2">The sequence shown here is derived from an EMBL/GenBank/DDBJ whole genome shotgun (WGS) entry which is preliminary data.</text>
</comment>
<reference evidence="2 3" key="1">
    <citation type="submission" date="2020-02" db="EMBL/GenBank/DDBJ databases">
        <title>Comparative genomics of sulfur disproportionating microorganisms.</title>
        <authorList>
            <person name="Ward L.M."/>
            <person name="Bertran E."/>
            <person name="Johnston D.T."/>
        </authorList>
    </citation>
    <scope>NUCLEOTIDE SEQUENCE [LARGE SCALE GENOMIC DNA]</scope>
    <source>
        <strain evidence="2 3">DSM 100025</strain>
    </source>
</reference>
<sequence length="90" mass="10018">MKAIRTALSATVLAAALAAWALFPPGPPALAKSRKADTDKTLKKTRVEVLTDWDERNLYRLVRINGVTCIEYKSLRRGGLSCDWSRAPKF</sequence>
<evidence type="ECO:0000313" key="3">
    <source>
        <dbReference type="Proteomes" id="UP000469346"/>
    </source>
</evidence>
<evidence type="ECO:0000256" key="1">
    <source>
        <dbReference type="SAM" id="SignalP"/>
    </source>
</evidence>
<proteinExistence type="predicted"/>
<gene>
    <name evidence="2" type="ORF">G3N55_02930</name>
</gene>
<dbReference type="RefSeq" id="WP_163297963.1">
    <property type="nucleotide sequence ID" value="NZ_JAAGRR010000018.1"/>
</dbReference>
<accession>A0A6N9TL68</accession>
<keyword evidence="3" id="KW-1185">Reference proteome</keyword>
<feature type="signal peptide" evidence="1">
    <location>
        <begin position="1"/>
        <end position="21"/>
    </location>
</feature>